<keyword evidence="5 7" id="KW-0808">Transferase</keyword>
<comment type="caution">
    <text evidence="10">The sequence shown here is derived from an EMBL/GenBank/DDBJ whole genome shotgun (WGS) entry which is preliminary data.</text>
</comment>
<comment type="function">
    <text evidence="1">The purine nucleoside phosphorylases catalyze the phosphorolytic breakdown of the N-glycosidic bond in the beta-(deoxy)ribonucleoside molecules, with the formation of the corresponding free purine bases and pentose-1-phosphate. Cleaves guanosine, inosine, 2'-deoxyguanosine and 2'-deoxyinosine.</text>
</comment>
<evidence type="ECO:0000313" key="10">
    <source>
        <dbReference type="EMBL" id="HIU44439.1"/>
    </source>
</evidence>
<reference evidence="10" key="2">
    <citation type="journal article" date="2021" name="PeerJ">
        <title>Extensive microbial diversity within the chicken gut microbiome revealed by metagenomics and culture.</title>
        <authorList>
            <person name="Gilroy R."/>
            <person name="Ravi A."/>
            <person name="Getino M."/>
            <person name="Pursley I."/>
            <person name="Horton D.L."/>
            <person name="Alikhan N.F."/>
            <person name="Baker D."/>
            <person name="Gharbi K."/>
            <person name="Hall N."/>
            <person name="Watson M."/>
            <person name="Adriaenssens E.M."/>
            <person name="Foster-Nyarko E."/>
            <person name="Jarju S."/>
            <person name="Secka A."/>
            <person name="Antonio M."/>
            <person name="Oren A."/>
            <person name="Chaudhuri R.R."/>
            <person name="La Ragione R."/>
            <person name="Hildebrand F."/>
            <person name="Pallen M.J."/>
        </authorList>
    </citation>
    <scope>NUCLEOTIDE SEQUENCE</scope>
    <source>
        <strain evidence="10">CHK191-8634</strain>
    </source>
</reference>
<dbReference type="GO" id="GO:0009116">
    <property type="term" value="P:nucleoside metabolic process"/>
    <property type="evidence" value="ECO:0007669"/>
    <property type="project" value="InterPro"/>
</dbReference>
<dbReference type="InterPro" id="IPR011268">
    <property type="entry name" value="Purine_phosphorylase"/>
</dbReference>
<evidence type="ECO:0000259" key="9">
    <source>
        <dbReference type="Pfam" id="PF01048"/>
    </source>
</evidence>
<feature type="domain" description="Nucleoside phosphorylase" evidence="9">
    <location>
        <begin position="26"/>
        <end position="271"/>
    </location>
</feature>
<evidence type="ECO:0000256" key="6">
    <source>
        <dbReference type="ARBA" id="ARBA00048556"/>
    </source>
</evidence>
<evidence type="ECO:0000256" key="3">
    <source>
        <dbReference type="ARBA" id="ARBA00006751"/>
    </source>
</evidence>
<dbReference type="PANTHER" id="PTHR11904:SF9">
    <property type="entry name" value="PURINE NUCLEOSIDE PHOSPHORYLASE-RELATED"/>
    <property type="match status" value="1"/>
</dbReference>
<feature type="binding site" evidence="8">
    <location>
        <position position="32"/>
    </location>
    <ligand>
        <name>phosphate</name>
        <dbReference type="ChEBI" id="CHEBI:43474"/>
    </ligand>
</feature>
<evidence type="ECO:0000256" key="5">
    <source>
        <dbReference type="ARBA" id="ARBA00022679"/>
    </source>
</evidence>
<evidence type="ECO:0000256" key="4">
    <source>
        <dbReference type="ARBA" id="ARBA00022676"/>
    </source>
</evidence>
<feature type="binding site" evidence="8">
    <location>
        <position position="63"/>
    </location>
    <ligand>
        <name>phosphate</name>
        <dbReference type="ChEBI" id="CHEBI:43474"/>
    </ligand>
</feature>
<feature type="binding site" evidence="8">
    <location>
        <position position="115"/>
    </location>
    <ligand>
        <name>phosphate</name>
        <dbReference type="ChEBI" id="CHEBI:43474"/>
    </ligand>
</feature>
<keyword evidence="4 7" id="KW-0328">Glycosyltransferase</keyword>
<dbReference type="CDD" id="cd09009">
    <property type="entry name" value="PNP-EcPNPII_like"/>
    <property type="match status" value="1"/>
</dbReference>
<name>A0A9D1LM85_9CLOT</name>
<feature type="binding site" evidence="8">
    <location>
        <begin position="83"/>
        <end position="85"/>
    </location>
    <ligand>
        <name>phosphate</name>
        <dbReference type="ChEBI" id="CHEBI:43474"/>
    </ligand>
</feature>
<dbReference type="NCBIfam" id="TIGR01697">
    <property type="entry name" value="PNPH-PUNA-XAPA"/>
    <property type="match status" value="1"/>
</dbReference>
<evidence type="ECO:0000256" key="7">
    <source>
        <dbReference type="PIRNR" id="PIRNR000477"/>
    </source>
</evidence>
<dbReference type="InterPro" id="IPR011270">
    <property type="entry name" value="Pur_Nuc_Pase_Ino/Guo-sp"/>
</dbReference>
<protein>
    <recommendedName>
        <fullName evidence="7">Purine nucleoside phosphorylase</fullName>
        <ecNumber evidence="7">2.4.2.1</ecNumber>
    </recommendedName>
    <alternativeName>
        <fullName evidence="7">Inosine-guanosine phosphorylase</fullName>
    </alternativeName>
</protein>
<feature type="binding site" evidence="8">
    <location>
        <position position="214"/>
    </location>
    <ligand>
        <name>phosphate</name>
        <dbReference type="ChEBI" id="CHEBI:43474"/>
    </ligand>
</feature>
<proteinExistence type="inferred from homology"/>
<accession>A0A9D1LM85</accession>
<feature type="binding site" evidence="8">
    <location>
        <position position="195"/>
    </location>
    <ligand>
        <name>a purine D-ribonucleoside</name>
        <dbReference type="ChEBI" id="CHEBI:142355"/>
    </ligand>
</feature>
<comment type="similarity">
    <text evidence="3 7">Belongs to the PNP/MTAP phosphorylase family.</text>
</comment>
<feature type="binding site" evidence="8">
    <location>
        <position position="237"/>
    </location>
    <ligand>
        <name>a purine D-ribonucleoside</name>
        <dbReference type="ChEBI" id="CHEBI:142355"/>
    </ligand>
</feature>
<dbReference type="PANTHER" id="PTHR11904">
    <property type="entry name" value="METHYLTHIOADENOSINE/PURINE NUCLEOSIDE PHOSPHORYLASE"/>
    <property type="match status" value="1"/>
</dbReference>
<dbReference type="Pfam" id="PF01048">
    <property type="entry name" value="PNP_UDP_1"/>
    <property type="match status" value="1"/>
</dbReference>
<reference evidence="10" key="1">
    <citation type="submission" date="2020-10" db="EMBL/GenBank/DDBJ databases">
        <authorList>
            <person name="Gilroy R."/>
        </authorList>
    </citation>
    <scope>NUCLEOTIDE SEQUENCE</scope>
    <source>
        <strain evidence="10">CHK191-8634</strain>
    </source>
</reference>
<gene>
    <name evidence="10" type="ORF">IAB67_09105</name>
</gene>
<evidence type="ECO:0000256" key="1">
    <source>
        <dbReference type="ARBA" id="ARBA00002678"/>
    </source>
</evidence>
<organism evidence="10 11">
    <name type="scientific">Candidatus Ventrousia excrementavium</name>
    <dbReference type="NCBI Taxonomy" id="2840961"/>
    <lineage>
        <taxon>Bacteria</taxon>
        <taxon>Bacillati</taxon>
        <taxon>Bacillota</taxon>
        <taxon>Clostridia</taxon>
        <taxon>Eubacteriales</taxon>
        <taxon>Clostridiaceae</taxon>
        <taxon>Clostridiaceae incertae sedis</taxon>
        <taxon>Candidatus Ventrousia</taxon>
    </lineage>
</organism>
<dbReference type="InterPro" id="IPR000845">
    <property type="entry name" value="Nucleoside_phosphorylase_d"/>
</dbReference>
<dbReference type="Gene3D" id="3.40.50.1580">
    <property type="entry name" value="Nucleoside phosphorylase domain"/>
    <property type="match status" value="1"/>
</dbReference>
<comment type="pathway">
    <text evidence="2 7">Purine metabolism; purine nucleoside salvage.</text>
</comment>
<dbReference type="SUPFAM" id="SSF53167">
    <property type="entry name" value="Purine and uridine phosphorylases"/>
    <property type="match status" value="1"/>
</dbReference>
<dbReference type="GO" id="GO:0005737">
    <property type="term" value="C:cytoplasm"/>
    <property type="evidence" value="ECO:0007669"/>
    <property type="project" value="TreeGrafter"/>
</dbReference>
<dbReference type="PIRSF" id="PIRSF000477">
    <property type="entry name" value="PurNPase"/>
    <property type="match status" value="1"/>
</dbReference>
<dbReference type="InterPro" id="IPR035994">
    <property type="entry name" value="Nucleoside_phosphorylase_sf"/>
</dbReference>
<dbReference type="AlphaFoldDB" id="A0A9D1LM85"/>
<dbReference type="GO" id="GO:0004731">
    <property type="term" value="F:purine-nucleoside phosphorylase activity"/>
    <property type="evidence" value="ECO:0007669"/>
    <property type="project" value="UniProtKB-EC"/>
</dbReference>
<evidence type="ECO:0000256" key="8">
    <source>
        <dbReference type="PIRSR" id="PIRSR000477-2"/>
    </source>
</evidence>
<dbReference type="NCBIfam" id="TIGR01700">
    <property type="entry name" value="PNPH"/>
    <property type="match status" value="1"/>
</dbReference>
<dbReference type="EMBL" id="DVMR01000066">
    <property type="protein sequence ID" value="HIU44439.1"/>
    <property type="molecule type" value="Genomic_DNA"/>
</dbReference>
<sequence length="279" mass="30011">MPFVYENYVESAAYIRRLMGERRPEVLLILGSGLGYLAEQVQDPVVIPYGEIPHFAVSTVSDHAGRFVIGTLGGRCVMVMQGRVHVYEGYSAEQTAYPVRVARLLGVHSLLVTNACGAINTSYAVGDIVLITDHIRLFDPDPLIGPNLSEFGPRCCDMTYAYTPSYREAARRVAAQAGITLREGVYFYFTGPQFETPAEIRAARLLGGDVAGMSTVPEVIVASHCGMKVLGFSLVTNMGAGVLEQKLDGAEVVATAEAAGDRFSALVLGCLPLLDGEDK</sequence>
<dbReference type="NCBIfam" id="NF006054">
    <property type="entry name" value="PRK08202.1"/>
    <property type="match status" value="1"/>
</dbReference>
<dbReference type="Proteomes" id="UP000824073">
    <property type="component" value="Unassembled WGS sequence"/>
</dbReference>
<evidence type="ECO:0000313" key="11">
    <source>
        <dbReference type="Proteomes" id="UP000824073"/>
    </source>
</evidence>
<comment type="catalytic activity">
    <reaction evidence="6">
        <text>a purine 2'-deoxy-D-ribonucleoside + phosphate = a purine nucleobase + 2-deoxy-alpha-D-ribose 1-phosphate</text>
        <dbReference type="Rhea" id="RHEA:36431"/>
        <dbReference type="ChEBI" id="CHEBI:26386"/>
        <dbReference type="ChEBI" id="CHEBI:43474"/>
        <dbReference type="ChEBI" id="CHEBI:57259"/>
        <dbReference type="ChEBI" id="CHEBI:142361"/>
        <dbReference type="EC" id="2.4.2.1"/>
    </reaction>
</comment>
<dbReference type="EC" id="2.4.2.1" evidence="7"/>
<evidence type="ECO:0000256" key="2">
    <source>
        <dbReference type="ARBA" id="ARBA00005058"/>
    </source>
</evidence>